<reference evidence="1 2" key="1">
    <citation type="submission" date="2015-11" db="EMBL/GenBank/DDBJ databases">
        <title>Exploring the genomic traits of fungus-feeding bacterial genus Collimonas.</title>
        <authorList>
            <person name="Song C."/>
            <person name="Schmidt R."/>
            <person name="de Jager V."/>
            <person name="Krzyzanowska D."/>
            <person name="Jongedijk E."/>
            <person name="Cankar K."/>
            <person name="Beekwilder J."/>
            <person name="van Veen A."/>
            <person name="de Boer W."/>
            <person name="van Veen J.A."/>
            <person name="Garbeva P."/>
        </authorList>
    </citation>
    <scope>NUCLEOTIDE SEQUENCE [LARGE SCALE GENOMIC DNA]</scope>
    <source>
        <strain evidence="1 2">Ter282</strain>
    </source>
</reference>
<dbReference type="EMBL" id="CP013235">
    <property type="protein sequence ID" value="AMP09536.1"/>
    <property type="molecule type" value="Genomic_DNA"/>
</dbReference>
<dbReference type="Proteomes" id="UP000071778">
    <property type="component" value="Chromosome"/>
</dbReference>
<dbReference type="AlphaFoldDB" id="A0A127PPF2"/>
<protein>
    <submittedName>
        <fullName evidence="1">Uncharacterized protein</fullName>
    </submittedName>
</protein>
<name>A0A127PPF2_9BURK</name>
<proteinExistence type="predicted"/>
<accession>A0A127PPF2</accession>
<gene>
    <name evidence="1" type="ORF">CAter282_1759</name>
</gene>
<sequence length="70" mass="7844">MKFVSIDLARNDYSAAAEIDAKKQVAWRLDYSVTARILSDSRLFRTGCIFAQALASLAQTQVRCIFNINS</sequence>
<evidence type="ECO:0000313" key="1">
    <source>
        <dbReference type="EMBL" id="AMP09536.1"/>
    </source>
</evidence>
<keyword evidence="2" id="KW-1185">Reference proteome</keyword>
<dbReference type="PATRIC" id="fig|279058.17.peg.1883"/>
<evidence type="ECO:0000313" key="2">
    <source>
        <dbReference type="Proteomes" id="UP000071778"/>
    </source>
</evidence>
<organism evidence="1 2">
    <name type="scientific">Collimonas arenae</name>
    <dbReference type="NCBI Taxonomy" id="279058"/>
    <lineage>
        <taxon>Bacteria</taxon>
        <taxon>Pseudomonadati</taxon>
        <taxon>Pseudomonadota</taxon>
        <taxon>Betaproteobacteria</taxon>
        <taxon>Burkholderiales</taxon>
        <taxon>Oxalobacteraceae</taxon>
        <taxon>Collimonas</taxon>
    </lineage>
</organism>